<dbReference type="GO" id="GO:0005524">
    <property type="term" value="F:ATP binding"/>
    <property type="evidence" value="ECO:0007669"/>
    <property type="project" value="UniProtKB-KW"/>
</dbReference>
<dbReference type="InterPro" id="IPR027417">
    <property type="entry name" value="P-loop_NTPase"/>
</dbReference>
<evidence type="ECO:0000256" key="5">
    <source>
        <dbReference type="ARBA" id="ARBA00022840"/>
    </source>
</evidence>
<dbReference type="SUPFAM" id="SSF52540">
    <property type="entry name" value="P-loop containing nucleoside triphosphate hydrolases"/>
    <property type="match status" value="1"/>
</dbReference>
<dbReference type="InterPro" id="IPR047088">
    <property type="entry name" value="ORC5_C"/>
</dbReference>
<comment type="subcellular location">
    <subcellularLocation>
        <location evidence="1">Nucleus</location>
    </subcellularLocation>
</comment>
<dbReference type="FunFam" id="3.40.50.300:FF:000673">
    <property type="entry name" value="Origin recognition complex subunit 5"/>
    <property type="match status" value="1"/>
</dbReference>
<evidence type="ECO:0000259" key="10">
    <source>
        <dbReference type="Pfam" id="PF21639"/>
    </source>
</evidence>
<accession>A0A1Y1VE12</accession>
<dbReference type="GO" id="GO:0006270">
    <property type="term" value="P:DNA replication initiation"/>
    <property type="evidence" value="ECO:0007669"/>
    <property type="project" value="TreeGrafter"/>
</dbReference>
<dbReference type="InterPro" id="IPR048866">
    <property type="entry name" value="ORC5_lid"/>
</dbReference>
<name>A0A1Y1VE12_9FUNG</name>
<dbReference type="PANTHER" id="PTHR12705">
    <property type="entry name" value="ORIGIN RECOGNITION COMPLEX SUBUNIT 5"/>
    <property type="match status" value="1"/>
</dbReference>
<keyword evidence="6" id="KW-0539">Nucleus</keyword>
<feature type="domain" description="Orc1-like AAA ATPase" evidence="8">
    <location>
        <begin position="19"/>
        <end position="166"/>
    </location>
</feature>
<evidence type="ECO:0000259" key="9">
    <source>
        <dbReference type="Pfam" id="PF14630"/>
    </source>
</evidence>
<reference evidence="11 12" key="1">
    <citation type="submission" date="2016-08" db="EMBL/GenBank/DDBJ databases">
        <title>Genomes of anaerobic fungi encode conserved fungal cellulosomes for biomass hydrolysis.</title>
        <authorList>
            <consortium name="DOE Joint Genome Institute"/>
            <person name="Haitjema C.H."/>
            <person name="Gilmore S.P."/>
            <person name="Henske J.K."/>
            <person name="Solomon K.V."/>
            <person name="De Groot R."/>
            <person name="Kuo A."/>
            <person name="Mondo S.J."/>
            <person name="Salamov A.A."/>
            <person name="Labutti K."/>
            <person name="Zhao Z."/>
            <person name="Chiniquy J."/>
            <person name="Barry K."/>
            <person name="Brewer H.M."/>
            <person name="Purvine S.O."/>
            <person name="Wright A.T."/>
            <person name="Boxma B."/>
            <person name="Van Alen T."/>
            <person name="Hackstein J.H."/>
            <person name="Baker S.E."/>
            <person name="Grigoriev I.V."/>
            <person name="O'Malley M.A."/>
        </authorList>
    </citation>
    <scope>NUCLEOTIDE SEQUENCE [LARGE SCALE GENOMIC DNA]</scope>
    <source>
        <strain evidence="12">finn</strain>
    </source>
</reference>
<evidence type="ECO:0000259" key="8">
    <source>
        <dbReference type="Pfam" id="PF13191"/>
    </source>
</evidence>
<evidence type="ECO:0000256" key="7">
    <source>
        <dbReference type="ARBA" id="ARBA00069657"/>
    </source>
</evidence>
<feature type="domain" description="ORC5 lid" evidence="10">
    <location>
        <begin position="221"/>
        <end position="275"/>
    </location>
</feature>
<evidence type="ECO:0000256" key="4">
    <source>
        <dbReference type="ARBA" id="ARBA00022741"/>
    </source>
</evidence>
<dbReference type="Pfam" id="PF21639">
    <property type="entry name" value="ORC5_lid"/>
    <property type="match status" value="1"/>
</dbReference>
<evidence type="ECO:0000256" key="6">
    <source>
        <dbReference type="ARBA" id="ARBA00023242"/>
    </source>
</evidence>
<evidence type="ECO:0000256" key="1">
    <source>
        <dbReference type="ARBA" id="ARBA00004123"/>
    </source>
</evidence>
<evidence type="ECO:0000256" key="3">
    <source>
        <dbReference type="ARBA" id="ARBA00022705"/>
    </source>
</evidence>
<protein>
    <recommendedName>
        <fullName evidence="7">Origin recognition complex subunit 5</fullName>
    </recommendedName>
</protein>
<sequence>MEIQNEIDEQFEILRKNYPGRELQITRLQDLIGDIHQVVPPSIFIFGDSATGKTSIVRSIFSKYKENASFINCIDCYTPRLLFEHCLNKLSGYIPNPDNLYSNYAHCETISEFIHFLTEICDKNKNEDEELTGRYLIFDNAERLRETNPLLLSALLRVPEITNLNITIILISNIVWEKFRSQTGMLEPILLQFPSYSKSEILNIMIRDCPKDENKNFYYIFIELLYDVFNKPCRNLNELRHMAMLLYPKYIEPIQEGKATRNDTVKLFKHIEIYFKQALDKLYLRNISSSEWKNKSFEEYVEPTVNSDIRFELPYYTKFLLIASYLASYNPPRYDLRFFSKSSENKRRKSRKQEDVSGSKKSQQLYGPKVFPMERMLAIFYSIIDDPIEGTIDINRQIASLKTLKLLIKVGNTDVLNQMKCKCNVNYEFIQYLSKSVHFDISRYLYEAV</sequence>
<organism evidence="11 12">
    <name type="scientific">Piromyces finnis</name>
    <dbReference type="NCBI Taxonomy" id="1754191"/>
    <lineage>
        <taxon>Eukaryota</taxon>
        <taxon>Fungi</taxon>
        <taxon>Fungi incertae sedis</taxon>
        <taxon>Chytridiomycota</taxon>
        <taxon>Chytridiomycota incertae sedis</taxon>
        <taxon>Neocallimastigomycetes</taxon>
        <taxon>Neocallimastigales</taxon>
        <taxon>Neocallimastigaceae</taxon>
        <taxon>Piromyces</taxon>
    </lineage>
</organism>
<dbReference type="EMBL" id="MCFH01000013">
    <property type="protein sequence ID" value="ORX53334.1"/>
    <property type="molecule type" value="Genomic_DNA"/>
</dbReference>
<keyword evidence="3" id="KW-0235">DNA replication</keyword>
<dbReference type="PANTHER" id="PTHR12705:SF0">
    <property type="entry name" value="ORIGIN RECOGNITION COMPLEX SUBUNIT 5"/>
    <property type="match status" value="1"/>
</dbReference>
<dbReference type="Pfam" id="PF14630">
    <property type="entry name" value="ORC5_C"/>
    <property type="match status" value="1"/>
</dbReference>
<dbReference type="OrthoDB" id="365981at2759"/>
<dbReference type="Gene3D" id="3.40.50.300">
    <property type="entry name" value="P-loop containing nucleotide triphosphate hydrolases"/>
    <property type="match status" value="1"/>
</dbReference>
<dbReference type="GO" id="GO:0003688">
    <property type="term" value="F:DNA replication origin binding"/>
    <property type="evidence" value="ECO:0007669"/>
    <property type="project" value="TreeGrafter"/>
</dbReference>
<dbReference type="Proteomes" id="UP000193719">
    <property type="component" value="Unassembled WGS sequence"/>
</dbReference>
<dbReference type="AlphaFoldDB" id="A0A1Y1VE12"/>
<gene>
    <name evidence="11" type="ORF">BCR36DRAFT_349164</name>
</gene>
<dbReference type="GO" id="GO:0005664">
    <property type="term" value="C:nuclear origin of replication recognition complex"/>
    <property type="evidence" value="ECO:0007669"/>
    <property type="project" value="TreeGrafter"/>
</dbReference>
<evidence type="ECO:0000313" key="11">
    <source>
        <dbReference type="EMBL" id="ORX53334.1"/>
    </source>
</evidence>
<feature type="domain" description="Origin recognition complex subunit 5 C-terminal" evidence="9">
    <location>
        <begin position="313"/>
        <end position="445"/>
    </location>
</feature>
<proteinExistence type="inferred from homology"/>
<keyword evidence="12" id="KW-1185">Reference proteome</keyword>
<dbReference type="InterPro" id="IPR020796">
    <property type="entry name" value="ORC5"/>
</dbReference>
<keyword evidence="5" id="KW-0067">ATP-binding</keyword>
<dbReference type="Pfam" id="PF13191">
    <property type="entry name" value="AAA_16"/>
    <property type="match status" value="1"/>
</dbReference>
<evidence type="ECO:0000313" key="12">
    <source>
        <dbReference type="Proteomes" id="UP000193719"/>
    </source>
</evidence>
<reference evidence="11 12" key="2">
    <citation type="submission" date="2016-08" db="EMBL/GenBank/DDBJ databases">
        <title>Pervasive Adenine N6-methylation of Active Genes in Fungi.</title>
        <authorList>
            <consortium name="DOE Joint Genome Institute"/>
            <person name="Mondo S.J."/>
            <person name="Dannebaum R.O."/>
            <person name="Kuo R.C."/>
            <person name="Labutti K."/>
            <person name="Haridas S."/>
            <person name="Kuo A."/>
            <person name="Salamov A."/>
            <person name="Ahrendt S.R."/>
            <person name="Lipzen A."/>
            <person name="Sullivan W."/>
            <person name="Andreopoulos W.B."/>
            <person name="Clum A."/>
            <person name="Lindquist E."/>
            <person name="Daum C."/>
            <person name="Ramamoorthy G.K."/>
            <person name="Gryganskyi A."/>
            <person name="Culley D."/>
            <person name="Magnuson J.K."/>
            <person name="James T.Y."/>
            <person name="O'Malley M.A."/>
            <person name="Stajich J.E."/>
            <person name="Spatafora J.W."/>
            <person name="Visel A."/>
            <person name="Grigoriev I.V."/>
        </authorList>
    </citation>
    <scope>NUCLEOTIDE SEQUENCE [LARGE SCALE GENOMIC DNA]</scope>
    <source>
        <strain evidence="12">finn</strain>
    </source>
</reference>
<keyword evidence="4" id="KW-0547">Nucleotide-binding</keyword>
<dbReference type="STRING" id="1754191.A0A1Y1VE12"/>
<comment type="similarity">
    <text evidence="2">Belongs to the ORC5 family.</text>
</comment>
<dbReference type="InterPro" id="IPR041664">
    <property type="entry name" value="AAA_16"/>
</dbReference>
<comment type="caution">
    <text evidence="11">The sequence shown here is derived from an EMBL/GenBank/DDBJ whole genome shotgun (WGS) entry which is preliminary data.</text>
</comment>
<evidence type="ECO:0000256" key="2">
    <source>
        <dbReference type="ARBA" id="ARBA00006269"/>
    </source>
</evidence>